<evidence type="ECO:0000256" key="3">
    <source>
        <dbReference type="ARBA" id="ARBA00022630"/>
    </source>
</evidence>
<proteinExistence type="predicted"/>
<keyword evidence="11" id="KW-1185">Reference proteome</keyword>
<feature type="transmembrane region" description="Helical" evidence="9">
    <location>
        <begin position="203"/>
        <end position="220"/>
    </location>
</feature>
<keyword evidence="1" id="KW-0813">Transport</keyword>
<dbReference type="RefSeq" id="WP_249319679.1">
    <property type="nucleotide sequence ID" value="NZ_JACRSN010000011.1"/>
</dbReference>
<keyword evidence="5 9" id="KW-0812">Transmembrane</keyword>
<protein>
    <submittedName>
        <fullName evidence="10">RnfABCDGE type electron transport complex subunit D</fullName>
    </submittedName>
</protein>
<evidence type="ECO:0000256" key="9">
    <source>
        <dbReference type="SAM" id="Phobius"/>
    </source>
</evidence>
<reference evidence="10" key="1">
    <citation type="submission" date="2020-08" db="EMBL/GenBank/DDBJ databases">
        <title>Genome public.</title>
        <authorList>
            <person name="Liu C."/>
            <person name="Sun Q."/>
        </authorList>
    </citation>
    <scope>NUCLEOTIDE SEQUENCE</scope>
    <source>
        <strain evidence="10">NSJ-40</strain>
    </source>
</reference>
<evidence type="ECO:0000256" key="2">
    <source>
        <dbReference type="ARBA" id="ARBA00022553"/>
    </source>
</evidence>
<organism evidence="10 11">
    <name type="scientific">Yeguia hominis</name>
    <dbReference type="NCBI Taxonomy" id="2763662"/>
    <lineage>
        <taxon>Bacteria</taxon>
        <taxon>Bacillati</taxon>
        <taxon>Bacillota</taxon>
        <taxon>Clostridia</taxon>
        <taxon>Eubacteriales</taxon>
        <taxon>Yeguiaceae</taxon>
        <taxon>Yeguia</taxon>
    </lineage>
</organism>
<evidence type="ECO:0000256" key="8">
    <source>
        <dbReference type="ARBA" id="ARBA00023136"/>
    </source>
</evidence>
<dbReference type="PANTHER" id="PTHR30578">
    <property type="entry name" value="ELECTRON TRANSPORT COMPLEX PROTEIN RNFD"/>
    <property type="match status" value="1"/>
</dbReference>
<dbReference type="Proteomes" id="UP000651482">
    <property type="component" value="Unassembled WGS sequence"/>
</dbReference>
<sequence>MRGQLWVRKNRTIPRMMADALLALAVLSLLPLAFYGPRAGILLLSGILGACGAEALRGLLFRKQAFDGSAVVTGMIVALLLPAAVPVWMPAAGAFAGVLVGKLPIGRGGRNLLNPAAFGLAGLTLCWPKQVFGYCALEKLPLLATCQVNPEWSPGAFLKAGMKPEILPYDLLWGQYPGPMGAGFAVMLAACAVFFVLRRDVRLYVPVVLLGTAAIVAAIFPRFSELSALASVKYELLSGSLLFCAVFLAADPVTSPRTAVGSVCFAVVVGAFVMAYRWFGSYEEGTCFAILFGNLLSPVLDGIVCTFRERPIRCKAKVPRAQAKTADESTV</sequence>
<dbReference type="GO" id="GO:0005886">
    <property type="term" value="C:plasma membrane"/>
    <property type="evidence" value="ECO:0007669"/>
    <property type="project" value="TreeGrafter"/>
</dbReference>
<keyword evidence="8 9" id="KW-0472">Membrane</keyword>
<keyword evidence="7 9" id="KW-1133">Transmembrane helix</keyword>
<dbReference type="AlphaFoldDB" id="A0A926DBP0"/>
<evidence type="ECO:0000256" key="6">
    <source>
        <dbReference type="ARBA" id="ARBA00022967"/>
    </source>
</evidence>
<gene>
    <name evidence="10" type="ORF">IAG03_08455</name>
</gene>
<feature type="transmembrane region" description="Helical" evidence="9">
    <location>
        <begin position="176"/>
        <end position="196"/>
    </location>
</feature>
<dbReference type="GO" id="GO:0055085">
    <property type="term" value="P:transmembrane transport"/>
    <property type="evidence" value="ECO:0007669"/>
    <property type="project" value="InterPro"/>
</dbReference>
<evidence type="ECO:0000256" key="7">
    <source>
        <dbReference type="ARBA" id="ARBA00022989"/>
    </source>
</evidence>
<accession>A0A926DBP0</accession>
<feature type="transmembrane region" description="Helical" evidence="9">
    <location>
        <begin position="232"/>
        <end position="250"/>
    </location>
</feature>
<feature type="transmembrane region" description="Helical" evidence="9">
    <location>
        <begin position="288"/>
        <end position="307"/>
    </location>
</feature>
<evidence type="ECO:0000313" key="11">
    <source>
        <dbReference type="Proteomes" id="UP000651482"/>
    </source>
</evidence>
<keyword evidence="4" id="KW-0288">FMN</keyword>
<name>A0A926DBP0_9FIRM</name>
<keyword evidence="3" id="KW-0285">Flavoprotein</keyword>
<feature type="transmembrane region" description="Helical" evidence="9">
    <location>
        <begin position="257"/>
        <end position="276"/>
    </location>
</feature>
<dbReference type="Pfam" id="PF03116">
    <property type="entry name" value="NQR2_RnfD_RnfE"/>
    <property type="match status" value="1"/>
</dbReference>
<dbReference type="PANTHER" id="PTHR30578:SF0">
    <property type="entry name" value="ION-TRANSLOCATING OXIDOREDUCTASE COMPLEX SUBUNIT D"/>
    <property type="match status" value="1"/>
</dbReference>
<feature type="transmembrane region" description="Helical" evidence="9">
    <location>
        <begin position="76"/>
        <end position="100"/>
    </location>
</feature>
<keyword evidence="2" id="KW-0597">Phosphoprotein</keyword>
<evidence type="ECO:0000256" key="1">
    <source>
        <dbReference type="ARBA" id="ARBA00022448"/>
    </source>
</evidence>
<evidence type="ECO:0000313" key="10">
    <source>
        <dbReference type="EMBL" id="MBC8534030.1"/>
    </source>
</evidence>
<keyword evidence="6" id="KW-1278">Translocase</keyword>
<evidence type="ECO:0000256" key="5">
    <source>
        <dbReference type="ARBA" id="ARBA00022692"/>
    </source>
</evidence>
<comment type="caution">
    <text evidence="10">The sequence shown here is derived from an EMBL/GenBank/DDBJ whole genome shotgun (WGS) entry which is preliminary data.</text>
</comment>
<dbReference type="InterPro" id="IPR004338">
    <property type="entry name" value="NqrB/RnfD"/>
</dbReference>
<dbReference type="EMBL" id="JACRSN010000011">
    <property type="protein sequence ID" value="MBC8534030.1"/>
    <property type="molecule type" value="Genomic_DNA"/>
</dbReference>
<evidence type="ECO:0000256" key="4">
    <source>
        <dbReference type="ARBA" id="ARBA00022643"/>
    </source>
</evidence>